<gene>
    <name evidence="2" type="ORF">J2S37_000722</name>
</gene>
<dbReference type="RefSeq" id="WP_277104430.1">
    <property type="nucleotide sequence ID" value="NZ_BAAAJS010000006.1"/>
</dbReference>
<comment type="caution">
    <text evidence="2">The sequence shown here is derived from an EMBL/GenBank/DDBJ whole genome shotgun (WGS) entry which is preliminary data.</text>
</comment>
<dbReference type="EMBL" id="JAVDYF010000001">
    <property type="protein sequence ID" value="MDR7354184.1"/>
    <property type="molecule type" value="Genomic_DNA"/>
</dbReference>
<keyword evidence="3" id="KW-1185">Reference proteome</keyword>
<feature type="region of interest" description="Disordered" evidence="1">
    <location>
        <begin position="68"/>
        <end position="102"/>
    </location>
</feature>
<evidence type="ECO:0000313" key="3">
    <source>
        <dbReference type="Proteomes" id="UP001183619"/>
    </source>
</evidence>
<sequence>MNNPFLNAEPAPNTEAETTTTNELVATTPATAPAVVKPTSRRRPRFVERPTDENTPIVNRRDLLTANKTHNGKPQISRERQIAGNLPNWEPTPPGGITINRH</sequence>
<feature type="region of interest" description="Disordered" evidence="1">
    <location>
        <begin position="1"/>
        <end position="56"/>
    </location>
</feature>
<feature type="compositionally biased region" description="Low complexity" evidence="1">
    <location>
        <begin position="7"/>
        <end position="38"/>
    </location>
</feature>
<protein>
    <submittedName>
        <fullName evidence="2">Uncharacterized protein</fullName>
    </submittedName>
</protein>
<dbReference type="Proteomes" id="UP001183619">
    <property type="component" value="Unassembled WGS sequence"/>
</dbReference>
<name>A0ABU2B9X3_9CORY</name>
<proteinExistence type="predicted"/>
<reference evidence="2 3" key="1">
    <citation type="submission" date="2023-07" db="EMBL/GenBank/DDBJ databases">
        <title>Sequencing the genomes of 1000 actinobacteria strains.</title>
        <authorList>
            <person name="Klenk H.-P."/>
        </authorList>
    </citation>
    <scope>NUCLEOTIDE SEQUENCE [LARGE SCALE GENOMIC DNA]</scope>
    <source>
        <strain evidence="2 3">DSM 44508</strain>
    </source>
</reference>
<accession>A0ABU2B9X3</accession>
<organism evidence="2 3">
    <name type="scientific">Corynebacterium felinum</name>
    <dbReference type="NCBI Taxonomy" id="131318"/>
    <lineage>
        <taxon>Bacteria</taxon>
        <taxon>Bacillati</taxon>
        <taxon>Actinomycetota</taxon>
        <taxon>Actinomycetes</taxon>
        <taxon>Mycobacteriales</taxon>
        <taxon>Corynebacteriaceae</taxon>
        <taxon>Corynebacterium</taxon>
    </lineage>
</organism>
<evidence type="ECO:0000313" key="2">
    <source>
        <dbReference type="EMBL" id="MDR7354184.1"/>
    </source>
</evidence>
<evidence type="ECO:0000256" key="1">
    <source>
        <dbReference type="SAM" id="MobiDB-lite"/>
    </source>
</evidence>